<sequence>MGSSLGHLLLVFLLSLFFPCHHQLVTGDTDLIQKTCKNTNYYKLCISSLKSNSSSLKADTRGLAVIMIGVGLVNATGTSTYLSSQLLSNTNDTLMKKVLKECADKYLYANDALQASLQELATTSYDYAFVHVTAAKDYPNGCHNAYKRFRGLMYPSEMARREDYLVHICEITLGIINLLLDW</sequence>
<evidence type="ECO:0000313" key="7">
    <source>
        <dbReference type="Proteomes" id="UP000195402"/>
    </source>
</evidence>
<evidence type="ECO:0000256" key="2">
    <source>
        <dbReference type="ARBA" id="ARBA00023157"/>
    </source>
</evidence>
<gene>
    <name evidence="6" type="ORF">BVC80_7627g4</name>
</gene>
<evidence type="ECO:0000256" key="1">
    <source>
        <dbReference type="ARBA" id="ARBA00022729"/>
    </source>
</evidence>
<dbReference type="InParanoid" id="A0A200QL83"/>
<protein>
    <submittedName>
        <fullName evidence="6">Pectinesterase inhibitor domain</fullName>
    </submittedName>
</protein>
<dbReference type="EMBL" id="MVGT01001720">
    <property type="protein sequence ID" value="OVA11236.1"/>
    <property type="molecule type" value="Genomic_DNA"/>
</dbReference>
<proteinExistence type="inferred from homology"/>
<dbReference type="Gene3D" id="1.20.140.40">
    <property type="entry name" value="Invertase/pectin methylesterase inhibitor family protein"/>
    <property type="match status" value="1"/>
</dbReference>
<dbReference type="InterPro" id="IPR006501">
    <property type="entry name" value="Pectinesterase_inhib_dom"/>
</dbReference>
<dbReference type="FunCoup" id="A0A200QL83">
    <property type="interactions" value="76"/>
</dbReference>
<dbReference type="Proteomes" id="UP000195402">
    <property type="component" value="Unassembled WGS sequence"/>
</dbReference>
<evidence type="ECO:0000256" key="4">
    <source>
        <dbReference type="SAM" id="SignalP"/>
    </source>
</evidence>
<dbReference type="GO" id="GO:0004857">
    <property type="term" value="F:enzyme inhibitor activity"/>
    <property type="evidence" value="ECO:0007669"/>
    <property type="project" value="InterPro"/>
</dbReference>
<dbReference type="OrthoDB" id="773291at2759"/>
<dbReference type="Pfam" id="PF04043">
    <property type="entry name" value="PMEI"/>
    <property type="match status" value="1"/>
</dbReference>
<comment type="caution">
    <text evidence="6">The sequence shown here is derived from an EMBL/GenBank/DDBJ whole genome shotgun (WGS) entry which is preliminary data.</text>
</comment>
<keyword evidence="2" id="KW-1015">Disulfide bond</keyword>
<dbReference type="STRING" id="56857.A0A200QL83"/>
<dbReference type="SUPFAM" id="SSF101148">
    <property type="entry name" value="Plant invertase/pectin methylesterase inhibitor"/>
    <property type="match status" value="1"/>
</dbReference>
<reference evidence="6 7" key="1">
    <citation type="journal article" date="2017" name="Mol. Plant">
        <title>The Genome of Medicinal Plant Macleaya cordata Provides New Insights into Benzylisoquinoline Alkaloids Metabolism.</title>
        <authorList>
            <person name="Liu X."/>
            <person name="Liu Y."/>
            <person name="Huang P."/>
            <person name="Ma Y."/>
            <person name="Qing Z."/>
            <person name="Tang Q."/>
            <person name="Cao H."/>
            <person name="Cheng P."/>
            <person name="Zheng Y."/>
            <person name="Yuan Z."/>
            <person name="Zhou Y."/>
            <person name="Liu J."/>
            <person name="Tang Z."/>
            <person name="Zhuo Y."/>
            <person name="Zhang Y."/>
            <person name="Yu L."/>
            <person name="Huang J."/>
            <person name="Yang P."/>
            <person name="Peng Q."/>
            <person name="Zhang J."/>
            <person name="Jiang W."/>
            <person name="Zhang Z."/>
            <person name="Lin K."/>
            <person name="Ro D.K."/>
            <person name="Chen X."/>
            <person name="Xiong X."/>
            <person name="Shang Y."/>
            <person name="Huang S."/>
            <person name="Zeng J."/>
        </authorList>
    </citation>
    <scope>NUCLEOTIDE SEQUENCE [LARGE SCALE GENOMIC DNA]</scope>
    <source>
        <strain evidence="7">cv. BLH2017</strain>
        <tissue evidence="6">Root</tissue>
    </source>
</reference>
<keyword evidence="7" id="KW-1185">Reference proteome</keyword>
<feature type="domain" description="Pectinesterase inhibitor" evidence="5">
    <location>
        <begin position="27"/>
        <end position="175"/>
    </location>
</feature>
<dbReference type="SMART" id="SM00856">
    <property type="entry name" value="PMEI"/>
    <property type="match status" value="1"/>
</dbReference>
<feature type="signal peptide" evidence="4">
    <location>
        <begin position="1"/>
        <end position="22"/>
    </location>
</feature>
<dbReference type="NCBIfam" id="TIGR01614">
    <property type="entry name" value="PME_inhib"/>
    <property type="match status" value="1"/>
</dbReference>
<dbReference type="InterPro" id="IPR035513">
    <property type="entry name" value="Invertase/methylesterase_inhib"/>
</dbReference>
<dbReference type="PANTHER" id="PTHR35357">
    <property type="entry name" value="OS02G0537100 PROTEIN"/>
    <property type="match status" value="1"/>
</dbReference>
<keyword evidence="1 4" id="KW-0732">Signal</keyword>
<evidence type="ECO:0000259" key="5">
    <source>
        <dbReference type="SMART" id="SM00856"/>
    </source>
</evidence>
<organism evidence="6 7">
    <name type="scientific">Macleaya cordata</name>
    <name type="common">Five-seeded plume-poppy</name>
    <name type="synonym">Bocconia cordata</name>
    <dbReference type="NCBI Taxonomy" id="56857"/>
    <lineage>
        <taxon>Eukaryota</taxon>
        <taxon>Viridiplantae</taxon>
        <taxon>Streptophyta</taxon>
        <taxon>Embryophyta</taxon>
        <taxon>Tracheophyta</taxon>
        <taxon>Spermatophyta</taxon>
        <taxon>Magnoliopsida</taxon>
        <taxon>Ranunculales</taxon>
        <taxon>Papaveraceae</taxon>
        <taxon>Papaveroideae</taxon>
        <taxon>Macleaya</taxon>
    </lineage>
</organism>
<comment type="similarity">
    <text evidence="3">Belongs to the PMEI family.</text>
</comment>
<dbReference type="PANTHER" id="PTHR35357:SF8">
    <property type="entry name" value="OS01G0111000 PROTEIN"/>
    <property type="match status" value="1"/>
</dbReference>
<evidence type="ECO:0000313" key="6">
    <source>
        <dbReference type="EMBL" id="OVA11236.1"/>
    </source>
</evidence>
<accession>A0A200QL83</accession>
<dbReference type="OMA" id="YDYAYLH"/>
<feature type="chain" id="PRO_5012826393" evidence="4">
    <location>
        <begin position="23"/>
        <end position="182"/>
    </location>
</feature>
<name>A0A200QL83_MACCD</name>
<dbReference type="CDD" id="cd14859">
    <property type="entry name" value="PMEI_like"/>
    <property type="match status" value="1"/>
</dbReference>
<evidence type="ECO:0000256" key="3">
    <source>
        <dbReference type="ARBA" id="ARBA00038471"/>
    </source>
</evidence>
<dbReference type="AlphaFoldDB" id="A0A200QL83"/>